<dbReference type="CDD" id="cd04163">
    <property type="entry name" value="Era"/>
    <property type="match status" value="1"/>
</dbReference>
<dbReference type="GO" id="GO:0019843">
    <property type="term" value="F:rRNA binding"/>
    <property type="evidence" value="ECO:0007669"/>
    <property type="project" value="TreeGrafter"/>
</dbReference>
<dbReference type="PROSITE" id="PS51713">
    <property type="entry name" value="G_ERA"/>
    <property type="match status" value="1"/>
</dbReference>
<dbReference type="GO" id="GO:0043024">
    <property type="term" value="F:ribosomal small subunit binding"/>
    <property type="evidence" value="ECO:0007669"/>
    <property type="project" value="TreeGrafter"/>
</dbReference>
<dbReference type="InterPro" id="IPR005662">
    <property type="entry name" value="GTPase_Era-like"/>
</dbReference>
<proteinExistence type="inferred from homology"/>
<feature type="domain" description="Era-type G" evidence="4">
    <location>
        <begin position="8"/>
        <end position="128"/>
    </location>
</feature>
<dbReference type="NCBIfam" id="TIGR00231">
    <property type="entry name" value="small_GTP"/>
    <property type="match status" value="1"/>
</dbReference>
<evidence type="ECO:0000259" key="4">
    <source>
        <dbReference type="PROSITE" id="PS51713"/>
    </source>
</evidence>
<dbReference type="PRINTS" id="PR00326">
    <property type="entry name" value="GTP1OBG"/>
</dbReference>
<protein>
    <recommendedName>
        <fullName evidence="2">GTPase Era</fullName>
    </recommendedName>
</protein>
<dbReference type="InterPro" id="IPR005225">
    <property type="entry name" value="Small_GTP-bd"/>
</dbReference>
<sequence length="128" mass="14128">MEEIINKKSGFAVIIGRSNAGKSTLLNALVGTKLAIATPKPQTTRHVIHGVFNDDRGQIVFVDTPGFLTEKRSPLTPKLTEKIKQSLHGVEVIIYVVDTSRAIGQEEKRLLSLVRDLASCHILKNTER</sequence>
<dbReference type="PATRIC" id="fig|1619050.3.peg.382"/>
<evidence type="ECO:0000256" key="2">
    <source>
        <dbReference type="ARBA" id="ARBA00020484"/>
    </source>
</evidence>
<organism evidence="5 6">
    <name type="scientific">Candidatus Magasanikbacteria bacterium GW2011_GWC2_45_8</name>
    <dbReference type="NCBI Taxonomy" id="1619050"/>
    <lineage>
        <taxon>Bacteria</taxon>
        <taxon>Candidatus Magasanikiibacteriota</taxon>
    </lineage>
</organism>
<comment type="caution">
    <text evidence="3">Lacks conserved residue(s) required for the propagation of feature annotation.</text>
</comment>
<comment type="similarity">
    <text evidence="1 3">Belongs to the TRAFAC class TrmE-Era-EngA-EngB-Septin-like GTPase superfamily. Era GTPase family.</text>
</comment>
<dbReference type="InterPro" id="IPR006073">
    <property type="entry name" value="GTP-bd"/>
</dbReference>
<dbReference type="Gene3D" id="3.40.50.300">
    <property type="entry name" value="P-loop containing nucleotide triphosphate hydrolases"/>
    <property type="match status" value="1"/>
</dbReference>
<dbReference type="EMBL" id="LCLH01000017">
    <property type="protein sequence ID" value="KKU13603.1"/>
    <property type="molecule type" value="Genomic_DNA"/>
</dbReference>
<reference evidence="5 6" key="1">
    <citation type="journal article" date="2015" name="Nature">
        <title>rRNA introns, odd ribosomes, and small enigmatic genomes across a large radiation of phyla.</title>
        <authorList>
            <person name="Brown C.T."/>
            <person name="Hug L.A."/>
            <person name="Thomas B.C."/>
            <person name="Sharon I."/>
            <person name="Castelle C.J."/>
            <person name="Singh A."/>
            <person name="Wilkins M.J."/>
            <person name="Williams K.H."/>
            <person name="Banfield J.F."/>
        </authorList>
    </citation>
    <scope>NUCLEOTIDE SEQUENCE [LARGE SCALE GENOMIC DNA]</scope>
</reference>
<dbReference type="AlphaFoldDB" id="A0A0G1Q7C3"/>
<dbReference type="SUPFAM" id="SSF52540">
    <property type="entry name" value="P-loop containing nucleoside triphosphate hydrolases"/>
    <property type="match status" value="1"/>
</dbReference>
<evidence type="ECO:0000313" key="6">
    <source>
        <dbReference type="Proteomes" id="UP000034911"/>
    </source>
</evidence>
<accession>A0A0G1Q7C3</accession>
<dbReference type="GO" id="GO:0000028">
    <property type="term" value="P:ribosomal small subunit assembly"/>
    <property type="evidence" value="ECO:0007669"/>
    <property type="project" value="TreeGrafter"/>
</dbReference>
<gene>
    <name evidence="5" type="ORF">UX20_C0017G0021</name>
</gene>
<dbReference type="PANTHER" id="PTHR42698">
    <property type="entry name" value="GTPASE ERA"/>
    <property type="match status" value="1"/>
</dbReference>
<dbReference type="InterPro" id="IPR030388">
    <property type="entry name" value="G_ERA_dom"/>
</dbReference>
<dbReference type="GO" id="GO:0005525">
    <property type="term" value="F:GTP binding"/>
    <property type="evidence" value="ECO:0007669"/>
    <property type="project" value="InterPro"/>
</dbReference>
<evidence type="ECO:0000256" key="3">
    <source>
        <dbReference type="PROSITE-ProRule" id="PRU01050"/>
    </source>
</evidence>
<dbReference type="STRING" id="1619050.UX20_C0017G0021"/>
<name>A0A0G1Q7C3_9BACT</name>
<dbReference type="Pfam" id="PF01926">
    <property type="entry name" value="MMR_HSR1"/>
    <property type="match status" value="1"/>
</dbReference>
<comment type="caution">
    <text evidence="5">The sequence shown here is derived from an EMBL/GenBank/DDBJ whole genome shotgun (WGS) entry which is preliminary data.</text>
</comment>
<dbReference type="InterPro" id="IPR027417">
    <property type="entry name" value="P-loop_NTPase"/>
</dbReference>
<evidence type="ECO:0000256" key="1">
    <source>
        <dbReference type="ARBA" id="ARBA00007921"/>
    </source>
</evidence>
<dbReference type="PANTHER" id="PTHR42698:SF1">
    <property type="entry name" value="GTPASE ERA, MITOCHONDRIAL"/>
    <property type="match status" value="1"/>
</dbReference>
<evidence type="ECO:0000313" key="5">
    <source>
        <dbReference type="EMBL" id="KKU13603.1"/>
    </source>
</evidence>
<dbReference type="Proteomes" id="UP000034911">
    <property type="component" value="Unassembled WGS sequence"/>
</dbReference>